<dbReference type="EMBL" id="JAJVCN010000001">
    <property type="protein sequence ID" value="MCE7002355.1"/>
    <property type="molecule type" value="Genomic_DNA"/>
</dbReference>
<dbReference type="RefSeq" id="WP_233723402.1">
    <property type="nucleotide sequence ID" value="NZ_JAJVCN010000001.1"/>
</dbReference>
<proteinExistence type="predicted"/>
<name>A0ABS8Z3H5_9PSEU</name>
<accession>A0ABS8Z3H5</accession>
<organism evidence="1 2">
    <name type="scientific">Kibdelosporangium philippinense</name>
    <dbReference type="NCBI Taxonomy" id="211113"/>
    <lineage>
        <taxon>Bacteria</taxon>
        <taxon>Bacillati</taxon>
        <taxon>Actinomycetota</taxon>
        <taxon>Actinomycetes</taxon>
        <taxon>Pseudonocardiales</taxon>
        <taxon>Pseudonocardiaceae</taxon>
        <taxon>Kibdelosporangium</taxon>
    </lineage>
</organism>
<evidence type="ECO:0000313" key="2">
    <source>
        <dbReference type="Proteomes" id="UP001521150"/>
    </source>
</evidence>
<dbReference type="Proteomes" id="UP001521150">
    <property type="component" value="Unassembled WGS sequence"/>
</dbReference>
<evidence type="ECO:0000313" key="1">
    <source>
        <dbReference type="EMBL" id="MCE7002355.1"/>
    </source>
</evidence>
<keyword evidence="2" id="KW-1185">Reference proteome</keyword>
<protein>
    <submittedName>
        <fullName evidence="1">Uncharacterized protein</fullName>
    </submittedName>
</protein>
<sequence length="150" mass="16437">MTQRRWDDDELLLRDFADAVGEIAPLVDRVAAQGMAAFTWRTVDEELLALSYDSTEGPLATSRAESDGGRVLVFGTAELSVELEVTTDQILGQITPPSAGEVRLETSDGSTVHITADDLGFFVTSPLPGQLVRLRCETSDQRLITEWVRL</sequence>
<reference evidence="1 2" key="1">
    <citation type="submission" date="2021-12" db="EMBL/GenBank/DDBJ databases">
        <title>Genome sequence of Kibdelosporangium philippinense ATCC 49844.</title>
        <authorList>
            <person name="Fedorov E.A."/>
            <person name="Omeragic M."/>
            <person name="Shalygina K.F."/>
            <person name="Maclea K.S."/>
        </authorList>
    </citation>
    <scope>NUCLEOTIDE SEQUENCE [LARGE SCALE GENOMIC DNA]</scope>
    <source>
        <strain evidence="1 2">ATCC 49844</strain>
    </source>
</reference>
<gene>
    <name evidence="1" type="ORF">LWC34_05845</name>
</gene>
<comment type="caution">
    <text evidence="1">The sequence shown here is derived from an EMBL/GenBank/DDBJ whole genome shotgun (WGS) entry which is preliminary data.</text>
</comment>